<accession>A0A6J5P4M8</accession>
<name>A0A6J5P4M8_9CAUD</name>
<reference evidence="1" key="1">
    <citation type="submission" date="2020-04" db="EMBL/GenBank/DDBJ databases">
        <authorList>
            <person name="Chiriac C."/>
            <person name="Salcher M."/>
            <person name="Ghai R."/>
            <person name="Kavagutti S V."/>
        </authorList>
    </citation>
    <scope>NUCLEOTIDE SEQUENCE</scope>
</reference>
<evidence type="ECO:0000313" key="1">
    <source>
        <dbReference type="EMBL" id="CAB4164278.1"/>
    </source>
</evidence>
<sequence>MKKLILLLTLSVTPLFASVDVEDYLNNEIVALDECIDKMIERSDEDKDCVYLFFYFLGRSHAIADLKEELCKPALHQ</sequence>
<protein>
    <submittedName>
        <fullName evidence="1">Uncharacterized protein</fullName>
    </submittedName>
</protein>
<proteinExistence type="predicted"/>
<organism evidence="1">
    <name type="scientific">uncultured Caudovirales phage</name>
    <dbReference type="NCBI Taxonomy" id="2100421"/>
    <lineage>
        <taxon>Viruses</taxon>
        <taxon>Duplodnaviria</taxon>
        <taxon>Heunggongvirae</taxon>
        <taxon>Uroviricota</taxon>
        <taxon>Caudoviricetes</taxon>
        <taxon>Peduoviridae</taxon>
        <taxon>Maltschvirus</taxon>
        <taxon>Maltschvirus maltsch</taxon>
    </lineage>
</organism>
<dbReference type="EMBL" id="LR796759">
    <property type="protein sequence ID" value="CAB4164278.1"/>
    <property type="molecule type" value="Genomic_DNA"/>
</dbReference>
<gene>
    <name evidence="1" type="ORF">UFOVP816_13</name>
</gene>